<keyword evidence="10" id="KW-0812">Transmembrane</keyword>
<dbReference type="PANTHER" id="PTHR12231">
    <property type="entry name" value="CTX-RELATED TYPE I TRANSMEMBRANE PROTEIN"/>
    <property type="match status" value="1"/>
</dbReference>
<dbReference type="AlphaFoldDB" id="A0A979FFX1"/>
<keyword evidence="13" id="KW-1185">Reference proteome</keyword>
<keyword evidence="4" id="KW-0677">Repeat</keyword>
<organism evidence="13 14">
    <name type="scientific">Hyalella azteca</name>
    <name type="common">Amphipod</name>
    <dbReference type="NCBI Taxonomy" id="294128"/>
    <lineage>
        <taxon>Eukaryota</taxon>
        <taxon>Metazoa</taxon>
        <taxon>Ecdysozoa</taxon>
        <taxon>Arthropoda</taxon>
        <taxon>Crustacea</taxon>
        <taxon>Multicrustacea</taxon>
        <taxon>Malacostraca</taxon>
        <taxon>Eumalacostraca</taxon>
        <taxon>Peracarida</taxon>
        <taxon>Amphipoda</taxon>
        <taxon>Senticaudata</taxon>
        <taxon>Talitrida</taxon>
        <taxon>Talitroidea</taxon>
        <taxon>Hyalellidae</taxon>
        <taxon>Hyalella</taxon>
    </lineage>
</organism>
<dbReference type="InterPro" id="IPR007110">
    <property type="entry name" value="Ig-like_dom"/>
</dbReference>
<dbReference type="InterPro" id="IPR013098">
    <property type="entry name" value="Ig_I-set"/>
</dbReference>
<dbReference type="GeneID" id="108680319"/>
<keyword evidence="2" id="KW-1003">Cell membrane</keyword>
<dbReference type="Pfam" id="PF07679">
    <property type="entry name" value="I-set"/>
    <property type="match status" value="2"/>
</dbReference>
<dbReference type="InterPro" id="IPR013106">
    <property type="entry name" value="Ig_V-set"/>
</dbReference>
<evidence type="ECO:0000256" key="8">
    <source>
        <dbReference type="ARBA" id="ARBA00023319"/>
    </source>
</evidence>
<dbReference type="SMART" id="SM00406">
    <property type="entry name" value="IGv"/>
    <property type="match status" value="3"/>
</dbReference>
<dbReference type="Proteomes" id="UP000694843">
    <property type="component" value="Unplaced"/>
</dbReference>
<sequence length="473" mass="52231">MQRRGSPNLFLLLWLLSSTAFGTDAKGVTSASPNDYTSSAPGTPRFGEPVANFTAAVGKTARLSCKVLNSTKFKVAWFHMDRKMLLTIHETVVTRIPRFSVTQDGDDVWTLHITSVNKDDRGQYMCQVNTEPIISQIGYLDVVVPPEILDSSSSTSSVVVQENGNATLSCHATGNPPPHISWVREDQKHITIDKRKKVTRYEGTSLHLRSVTRSDMGAYLCIASNGVPPTVSKRTELSVQFSPTVVVPNQLMSAPLGTSVTLRCRTEAFPKAVTYWRYQGNMIMSNEKYSLTEEQEHYRTTVMLTVNHLTPDDFGQYKCSSRNSFGETADTVQLHELKVQVTEPQREEYIKGTDSRAEYGVNDVEVYSPRKEESYGEPLPPTDYDSGSVSGGYGGVLGNRDSHPPRNQQGSPGNYGSRGSDGSRSPQNIYSLFGMSAGTCFRSYGVMTALALAPTLLLWPRVLVALYTLDAHR</sequence>
<dbReference type="KEGG" id="hazt:108680319"/>
<dbReference type="SUPFAM" id="SSF48726">
    <property type="entry name" value="Immunoglobulin"/>
    <property type="match status" value="3"/>
</dbReference>
<feature type="chain" id="PRO_5037678255" evidence="11">
    <location>
        <begin position="26"/>
        <end position="473"/>
    </location>
</feature>
<keyword evidence="3 11" id="KW-0732">Signal</keyword>
<feature type="domain" description="Ig-like" evidence="12">
    <location>
        <begin position="146"/>
        <end position="238"/>
    </location>
</feature>
<comment type="subcellular location">
    <subcellularLocation>
        <location evidence="1">Cell membrane</location>
    </subcellularLocation>
</comment>
<keyword evidence="10" id="KW-1133">Transmembrane helix</keyword>
<feature type="signal peptide" evidence="11">
    <location>
        <begin position="1"/>
        <end position="25"/>
    </location>
</feature>
<reference evidence="14" key="1">
    <citation type="submission" date="2025-08" db="UniProtKB">
        <authorList>
            <consortium name="RefSeq"/>
        </authorList>
    </citation>
    <scope>IDENTIFICATION</scope>
    <source>
        <tissue evidence="14">Whole organism</tissue>
    </source>
</reference>
<evidence type="ECO:0000256" key="3">
    <source>
        <dbReference type="ARBA" id="ARBA00022729"/>
    </source>
</evidence>
<dbReference type="SMART" id="SM00409">
    <property type="entry name" value="IG"/>
    <property type="match status" value="3"/>
</dbReference>
<evidence type="ECO:0000256" key="7">
    <source>
        <dbReference type="ARBA" id="ARBA00023180"/>
    </source>
</evidence>
<dbReference type="RefSeq" id="XP_047735813.1">
    <property type="nucleotide sequence ID" value="XM_047879857.1"/>
</dbReference>
<evidence type="ECO:0000256" key="1">
    <source>
        <dbReference type="ARBA" id="ARBA00004236"/>
    </source>
</evidence>
<keyword evidence="5 10" id="KW-0472">Membrane</keyword>
<evidence type="ECO:0000313" key="13">
    <source>
        <dbReference type="Proteomes" id="UP000694843"/>
    </source>
</evidence>
<evidence type="ECO:0000256" key="6">
    <source>
        <dbReference type="ARBA" id="ARBA00023157"/>
    </source>
</evidence>
<dbReference type="OrthoDB" id="10012075at2759"/>
<feature type="transmembrane region" description="Helical" evidence="10">
    <location>
        <begin position="444"/>
        <end position="469"/>
    </location>
</feature>
<dbReference type="Pfam" id="PF13927">
    <property type="entry name" value="Ig_3"/>
    <property type="match status" value="1"/>
</dbReference>
<keyword evidence="7" id="KW-0325">Glycoprotein</keyword>
<evidence type="ECO:0000256" key="11">
    <source>
        <dbReference type="SAM" id="SignalP"/>
    </source>
</evidence>
<evidence type="ECO:0000256" key="5">
    <source>
        <dbReference type="ARBA" id="ARBA00023136"/>
    </source>
</evidence>
<evidence type="ECO:0000256" key="2">
    <source>
        <dbReference type="ARBA" id="ARBA00022475"/>
    </source>
</evidence>
<dbReference type="FunFam" id="2.60.40.10:FF:000328">
    <property type="entry name" value="CLUMA_CG000981, isoform A"/>
    <property type="match status" value="1"/>
</dbReference>
<name>A0A979FFX1_HYAAZ</name>
<feature type="region of interest" description="Disordered" evidence="9">
    <location>
        <begin position="360"/>
        <end position="423"/>
    </location>
</feature>
<dbReference type="PANTHER" id="PTHR12231:SF253">
    <property type="entry name" value="DPR-INTERACTING PROTEIN ETA, ISOFORM B-RELATED"/>
    <property type="match status" value="1"/>
</dbReference>
<feature type="domain" description="Ig-like" evidence="12">
    <location>
        <begin position="44"/>
        <end position="129"/>
    </location>
</feature>
<keyword evidence="8" id="KW-0393">Immunoglobulin domain</keyword>
<evidence type="ECO:0000313" key="14">
    <source>
        <dbReference type="RefSeq" id="XP_047735813.1"/>
    </source>
</evidence>
<evidence type="ECO:0000256" key="9">
    <source>
        <dbReference type="SAM" id="MobiDB-lite"/>
    </source>
</evidence>
<dbReference type="PROSITE" id="PS50835">
    <property type="entry name" value="IG_LIKE"/>
    <property type="match status" value="3"/>
</dbReference>
<accession>A0A979FFX1</accession>
<dbReference type="InterPro" id="IPR003598">
    <property type="entry name" value="Ig_sub2"/>
</dbReference>
<dbReference type="FunFam" id="2.60.40.10:FF:000032">
    <property type="entry name" value="palladin isoform X1"/>
    <property type="match status" value="1"/>
</dbReference>
<dbReference type="OMA" id="ITHVMEP"/>
<dbReference type="InterPro" id="IPR036179">
    <property type="entry name" value="Ig-like_dom_sf"/>
</dbReference>
<proteinExistence type="predicted"/>
<dbReference type="SMART" id="SM00408">
    <property type="entry name" value="IGc2"/>
    <property type="match status" value="3"/>
</dbReference>
<evidence type="ECO:0000256" key="4">
    <source>
        <dbReference type="ARBA" id="ARBA00022737"/>
    </source>
</evidence>
<dbReference type="Gene3D" id="2.60.40.10">
    <property type="entry name" value="Immunoglobulins"/>
    <property type="match status" value="3"/>
</dbReference>
<evidence type="ECO:0000259" key="12">
    <source>
        <dbReference type="PROSITE" id="PS50835"/>
    </source>
</evidence>
<dbReference type="InterPro" id="IPR013783">
    <property type="entry name" value="Ig-like_fold"/>
</dbReference>
<evidence type="ECO:0000256" key="10">
    <source>
        <dbReference type="SAM" id="Phobius"/>
    </source>
</evidence>
<dbReference type="InterPro" id="IPR003599">
    <property type="entry name" value="Ig_sub"/>
</dbReference>
<dbReference type="InterPro" id="IPR051170">
    <property type="entry name" value="Neural/epithelial_adhesion"/>
</dbReference>
<feature type="compositionally biased region" description="Polar residues" evidence="9">
    <location>
        <begin position="405"/>
        <end position="414"/>
    </location>
</feature>
<dbReference type="GO" id="GO:0043005">
    <property type="term" value="C:neuron projection"/>
    <property type="evidence" value="ECO:0007669"/>
    <property type="project" value="TreeGrafter"/>
</dbReference>
<protein>
    <submittedName>
        <fullName evidence="14">Lachesin isoform X1</fullName>
    </submittedName>
</protein>
<keyword evidence="6" id="KW-1015">Disulfide bond</keyword>
<dbReference type="GO" id="GO:0005886">
    <property type="term" value="C:plasma membrane"/>
    <property type="evidence" value="ECO:0007669"/>
    <property type="project" value="UniProtKB-SubCell"/>
</dbReference>
<feature type="domain" description="Ig-like" evidence="12">
    <location>
        <begin position="243"/>
        <end position="335"/>
    </location>
</feature>
<gene>
    <name evidence="14" type="primary">LOC108680319</name>
</gene>